<dbReference type="AlphaFoldDB" id="A0AAW1X250"/>
<sequence>MDDMKIFHGLQPITLSKTHQIQNQHSHHLRSATPAAQPTDHHSAANVLAIASIAAADPKPQRSPPPPSQARVQSSASIYGVASSSPAPIQSLTVAGQPRRRRCSLSLTTPSRRRTTITASSRRALCPVPSPYTTPLLAISTRAHTQATPSPIDAVQNRSTSPSIASILVSSSLHLSLILSNSLCLPLLSNLTI</sequence>
<feature type="region of interest" description="Disordered" evidence="1">
    <location>
        <begin position="57"/>
        <end position="79"/>
    </location>
</feature>
<name>A0AAW1X250_RUBAR</name>
<keyword evidence="3" id="KW-1185">Reference proteome</keyword>
<comment type="caution">
    <text evidence="2">The sequence shown here is derived from an EMBL/GenBank/DDBJ whole genome shotgun (WGS) entry which is preliminary data.</text>
</comment>
<gene>
    <name evidence="2" type="ORF">M0R45_018291</name>
</gene>
<protein>
    <submittedName>
        <fullName evidence="2">Uncharacterized protein</fullName>
    </submittedName>
</protein>
<dbReference type="EMBL" id="JBEDUW010000004">
    <property type="protein sequence ID" value="KAK9930991.1"/>
    <property type="molecule type" value="Genomic_DNA"/>
</dbReference>
<reference evidence="2 3" key="1">
    <citation type="journal article" date="2023" name="G3 (Bethesda)">
        <title>A chromosome-length genome assembly and annotation of blackberry (Rubus argutus, cv. 'Hillquist').</title>
        <authorList>
            <person name="Bruna T."/>
            <person name="Aryal R."/>
            <person name="Dudchenko O."/>
            <person name="Sargent D.J."/>
            <person name="Mead D."/>
            <person name="Buti M."/>
            <person name="Cavallini A."/>
            <person name="Hytonen T."/>
            <person name="Andres J."/>
            <person name="Pham M."/>
            <person name="Weisz D."/>
            <person name="Mascagni F."/>
            <person name="Usai G."/>
            <person name="Natali L."/>
            <person name="Bassil N."/>
            <person name="Fernandez G.E."/>
            <person name="Lomsadze A."/>
            <person name="Armour M."/>
            <person name="Olukolu B."/>
            <person name="Poorten T."/>
            <person name="Britton C."/>
            <person name="Davik J."/>
            <person name="Ashrafi H."/>
            <person name="Aiden E.L."/>
            <person name="Borodovsky M."/>
            <person name="Worthington M."/>
        </authorList>
    </citation>
    <scope>NUCLEOTIDE SEQUENCE [LARGE SCALE GENOMIC DNA]</scope>
    <source>
        <strain evidence="2">PI 553951</strain>
    </source>
</reference>
<feature type="compositionally biased region" description="Low complexity" evidence="1">
    <location>
        <begin position="69"/>
        <end position="79"/>
    </location>
</feature>
<dbReference type="Proteomes" id="UP001457282">
    <property type="component" value="Unassembled WGS sequence"/>
</dbReference>
<accession>A0AAW1X250</accession>
<organism evidence="2 3">
    <name type="scientific">Rubus argutus</name>
    <name type="common">Southern blackberry</name>
    <dbReference type="NCBI Taxonomy" id="59490"/>
    <lineage>
        <taxon>Eukaryota</taxon>
        <taxon>Viridiplantae</taxon>
        <taxon>Streptophyta</taxon>
        <taxon>Embryophyta</taxon>
        <taxon>Tracheophyta</taxon>
        <taxon>Spermatophyta</taxon>
        <taxon>Magnoliopsida</taxon>
        <taxon>eudicotyledons</taxon>
        <taxon>Gunneridae</taxon>
        <taxon>Pentapetalae</taxon>
        <taxon>rosids</taxon>
        <taxon>fabids</taxon>
        <taxon>Rosales</taxon>
        <taxon>Rosaceae</taxon>
        <taxon>Rosoideae</taxon>
        <taxon>Rosoideae incertae sedis</taxon>
        <taxon>Rubus</taxon>
    </lineage>
</organism>
<proteinExistence type="predicted"/>
<evidence type="ECO:0000313" key="2">
    <source>
        <dbReference type="EMBL" id="KAK9930991.1"/>
    </source>
</evidence>
<evidence type="ECO:0000256" key="1">
    <source>
        <dbReference type="SAM" id="MobiDB-lite"/>
    </source>
</evidence>
<evidence type="ECO:0000313" key="3">
    <source>
        <dbReference type="Proteomes" id="UP001457282"/>
    </source>
</evidence>